<dbReference type="Pfam" id="PF12228">
    <property type="entry name" value="DUF3604"/>
    <property type="match status" value="1"/>
</dbReference>
<keyword evidence="3" id="KW-1185">Reference proteome</keyword>
<sequence length="634" mass="69398">MSRSTLLLLLAGSGLCALVACDHRDAQAPAPAPAATATADARYPDRVYWGDEHVHTAWSADAAMAGATLDPEAAVRFARGEQVTSNTGQPAKLHRAYDWVAITDHSDGMGAINEMQAGNTDMMADPQIKRWVGMMNAGGATGKAAQREVVNAQATKSLPKILMDPRWMVSAWQKTVDIMEKYNQPGKFTAFIAYEWTSNGEKGENLHRNVIFRDGADKTRATPPLTTFQSTVPGRAGTDPESLWKWLGDWETKTGGQVLAIPHNGNMSNGWMFRAARYDGTPMTREWAEARARWEPLYEVYQIKGTGEANPKLSPNDEFADFNIWDTADLNGNPKQPGDIDTEYWRQALRDGMKHQATLGTNPFKYGAAGGTDTHTGLPSGGEENNFWGKFAVNEPKAGRWNQVFRKEVTGPRLDWTMAAAGITGVWATSNTRAAIWDAMKRKETYASSGPRITIRFFGGYGLPAKVRAADIAATGYARGVPMGGDLKPAPAGKAPVFVFAAMKDPDGANLDRLQIVKGWVDGQGVTHEKIINVKWGGNRKLDAAGKLPSVGNTVDLNTATYTNNIGATELVGSFTDPDFDPKLRAFYYVRVLEIPTPRWTLYDSVKYKVKMDAAVPMVQQERAVTSPIWYNPA</sequence>
<accession>A0A4Y9EKZ8</accession>
<dbReference type="Proteomes" id="UP000297737">
    <property type="component" value="Unassembled WGS sequence"/>
</dbReference>
<proteinExistence type="predicted"/>
<comment type="caution">
    <text evidence="2">The sequence shown here is derived from an EMBL/GenBank/DDBJ whole genome shotgun (WGS) entry which is preliminary data.</text>
</comment>
<dbReference type="RefSeq" id="WP_135246590.1">
    <property type="nucleotide sequence ID" value="NZ_SIHO01000003.1"/>
</dbReference>
<dbReference type="SUPFAM" id="SSF89550">
    <property type="entry name" value="PHP domain-like"/>
    <property type="match status" value="1"/>
</dbReference>
<feature type="chain" id="PRO_5021413345" evidence="1">
    <location>
        <begin position="20"/>
        <end position="634"/>
    </location>
</feature>
<evidence type="ECO:0000256" key="1">
    <source>
        <dbReference type="SAM" id="SignalP"/>
    </source>
</evidence>
<reference evidence="2 3" key="1">
    <citation type="submission" date="2019-02" db="EMBL/GenBank/DDBJ databases">
        <title>Polymorphobacter sp. isolated from the lake at the Tibet of China.</title>
        <authorList>
            <person name="Li A."/>
        </authorList>
    </citation>
    <scope>NUCLEOTIDE SEQUENCE [LARGE SCALE GENOMIC DNA]</scope>
    <source>
        <strain evidence="2 3">DJ1R-1</strain>
    </source>
</reference>
<dbReference type="PROSITE" id="PS51257">
    <property type="entry name" value="PROKAR_LIPOPROTEIN"/>
    <property type="match status" value="1"/>
</dbReference>
<dbReference type="OrthoDB" id="543560at2"/>
<organism evidence="2 3">
    <name type="scientific">Glacieibacterium arshaanense</name>
    <dbReference type="NCBI Taxonomy" id="2511025"/>
    <lineage>
        <taxon>Bacteria</taxon>
        <taxon>Pseudomonadati</taxon>
        <taxon>Pseudomonadota</taxon>
        <taxon>Alphaproteobacteria</taxon>
        <taxon>Sphingomonadales</taxon>
        <taxon>Sphingosinicellaceae</taxon>
        <taxon>Glacieibacterium</taxon>
    </lineage>
</organism>
<name>A0A4Y9EKZ8_9SPHN</name>
<dbReference type="Gene3D" id="3.20.20.140">
    <property type="entry name" value="Metal-dependent hydrolases"/>
    <property type="match status" value="1"/>
</dbReference>
<keyword evidence="1" id="KW-0732">Signal</keyword>
<gene>
    <name evidence="2" type="ORF">EUV02_12285</name>
</gene>
<dbReference type="AlphaFoldDB" id="A0A4Y9EKZ8"/>
<feature type="signal peptide" evidence="1">
    <location>
        <begin position="1"/>
        <end position="19"/>
    </location>
</feature>
<evidence type="ECO:0000313" key="3">
    <source>
        <dbReference type="Proteomes" id="UP000297737"/>
    </source>
</evidence>
<evidence type="ECO:0000313" key="2">
    <source>
        <dbReference type="EMBL" id="TFU01086.1"/>
    </source>
</evidence>
<dbReference type="EMBL" id="SIHO01000003">
    <property type="protein sequence ID" value="TFU01086.1"/>
    <property type="molecule type" value="Genomic_DNA"/>
</dbReference>
<dbReference type="InterPro" id="IPR016195">
    <property type="entry name" value="Pol/histidinol_Pase-like"/>
</dbReference>
<dbReference type="InterPro" id="IPR022028">
    <property type="entry name" value="DUF3604"/>
</dbReference>
<protein>
    <submittedName>
        <fullName evidence="2">DUF3604 domain-containing protein</fullName>
    </submittedName>
</protein>